<dbReference type="InterPro" id="IPR001656">
    <property type="entry name" value="PsdUridine_synth_TruD"/>
</dbReference>
<evidence type="ECO:0000256" key="1">
    <source>
        <dbReference type="SAM" id="MobiDB-lite"/>
    </source>
</evidence>
<dbReference type="Pfam" id="PF01142">
    <property type="entry name" value="TruD"/>
    <property type="match status" value="1"/>
</dbReference>
<reference evidence="3" key="1">
    <citation type="submission" date="2015-09" db="EMBL/GenBank/DDBJ databases">
        <authorList>
            <consortium name="Pathogen Informatics"/>
        </authorList>
    </citation>
    <scope>NUCLEOTIDE SEQUENCE [LARGE SCALE GENOMIC DNA]</scope>
    <source>
        <strain evidence="3">Lake Konstanz</strain>
    </source>
</reference>
<dbReference type="GO" id="GO:0009982">
    <property type="term" value="F:pseudouridine synthase activity"/>
    <property type="evidence" value="ECO:0007669"/>
    <property type="project" value="InterPro"/>
</dbReference>
<sequence length="586" mass="62833">MTERNRAEAADDQEKIGIRFSMVTAALPDEVDAVPYQRFVASLKTLFSDFVVREQSAVVESGKPLQLTTFKLAVGDAPHSGEPSSSSAHEAETGKRTPAALEATVREVFTPLIGAEDTENLVALTEASFSEEPSELTFITLQPITDKAATVKRARSPHTCIKPIALSSLHTLQGKLGFNSALRMVAQQLGLNAKCLMFSGTKDKRGVTLQRVACRGLDVQKLLRVNRNQFGRNAKLKVGNMELRKEGLTLGDLVGNTFEIVLRVVKSGDDEGSSLNRVALDGAVRRLQKYGFPNFFGPPSKASSGIWSPQSGYPPRGQCRWGDLVAAVSGQQLAAAEDGGDDAAGQPDGGNIAKEKLIAVRRLTQDDIASGTYSIKDVLLTVPGCDPVLEYPSSTSADRGVFEELIGSVGCPELLTDPHDVAKLYHFHGTYRSLVVIPQNISADVREVATFRTPVLETDLEKIYKGWNADKAARVKRAREEEEAKAQEPAAAPEEVQQPEEAAQGDTEIVAEVAEDAQDEIVPPVETAEGGPAALSEANGTPVPEVEVAKQQQPAIPCTAVVVAFGLPPGAYATSLIREICIAVKE</sequence>
<feature type="region of interest" description="Disordered" evidence="1">
    <location>
        <begin position="478"/>
        <end position="506"/>
    </location>
</feature>
<proteinExistence type="predicted"/>
<dbReference type="PROSITE" id="PS01268">
    <property type="entry name" value="UPF0024"/>
    <property type="match status" value="1"/>
</dbReference>
<dbReference type="Gene3D" id="3.30.2350.20">
    <property type="entry name" value="TruD, catalytic domain"/>
    <property type="match status" value="1"/>
</dbReference>
<dbReference type="GO" id="GO:0003723">
    <property type="term" value="F:RNA binding"/>
    <property type="evidence" value="ECO:0007669"/>
    <property type="project" value="InterPro"/>
</dbReference>
<dbReference type="InterPro" id="IPR020103">
    <property type="entry name" value="PsdUridine_synth_cat_dom_sf"/>
</dbReference>
<feature type="region of interest" description="Disordered" evidence="1">
    <location>
        <begin position="76"/>
        <end position="97"/>
    </location>
</feature>
<evidence type="ECO:0000313" key="2">
    <source>
        <dbReference type="EMBL" id="CUG38022.1"/>
    </source>
</evidence>
<gene>
    <name evidence="2" type="ORF">BSAL_78560</name>
</gene>
<accession>A0A0S4IXA7</accession>
<dbReference type="GO" id="GO:0005634">
    <property type="term" value="C:nucleus"/>
    <property type="evidence" value="ECO:0007669"/>
    <property type="project" value="TreeGrafter"/>
</dbReference>
<dbReference type="VEuPathDB" id="TriTrypDB:BSAL_78560"/>
<dbReference type="OMA" id="SIRETWW"/>
<dbReference type="CDD" id="cd01291">
    <property type="entry name" value="PseudoU_synth"/>
    <property type="match status" value="1"/>
</dbReference>
<evidence type="ECO:0000313" key="3">
    <source>
        <dbReference type="Proteomes" id="UP000051952"/>
    </source>
</evidence>
<dbReference type="InterPro" id="IPR042214">
    <property type="entry name" value="TruD_catalytic"/>
</dbReference>
<protein>
    <submittedName>
        <fullName evidence="2">GPI-anchored surface protein, putative</fullName>
    </submittedName>
</protein>
<keyword evidence="3" id="KW-1185">Reference proteome</keyword>
<dbReference type="EMBL" id="CYKH01000780">
    <property type="protein sequence ID" value="CUG38022.1"/>
    <property type="molecule type" value="Genomic_DNA"/>
</dbReference>
<dbReference type="SUPFAM" id="SSF55120">
    <property type="entry name" value="Pseudouridine synthase"/>
    <property type="match status" value="1"/>
</dbReference>
<dbReference type="InterPro" id="IPR020119">
    <property type="entry name" value="PsdUridine_synth_TruD_CS"/>
</dbReference>
<name>A0A0S4IXA7_BODSA</name>
<dbReference type="AlphaFoldDB" id="A0A0S4IXA7"/>
<dbReference type="GO" id="GO:0001522">
    <property type="term" value="P:pseudouridine synthesis"/>
    <property type="evidence" value="ECO:0007669"/>
    <property type="project" value="InterPro"/>
</dbReference>
<dbReference type="Proteomes" id="UP000051952">
    <property type="component" value="Unassembled WGS sequence"/>
</dbReference>
<organism evidence="2 3">
    <name type="scientific">Bodo saltans</name>
    <name type="common">Flagellated protozoan</name>
    <dbReference type="NCBI Taxonomy" id="75058"/>
    <lineage>
        <taxon>Eukaryota</taxon>
        <taxon>Discoba</taxon>
        <taxon>Euglenozoa</taxon>
        <taxon>Kinetoplastea</taxon>
        <taxon>Metakinetoplastina</taxon>
        <taxon>Eubodonida</taxon>
        <taxon>Bodonidae</taxon>
        <taxon>Bodo</taxon>
    </lineage>
</organism>
<dbReference type="PANTHER" id="PTHR13326">
    <property type="entry name" value="TRNA PSEUDOURIDINE SYNTHASE D"/>
    <property type="match status" value="1"/>
</dbReference>
<dbReference type="PANTHER" id="PTHR13326:SF21">
    <property type="entry name" value="PSEUDOURIDYLATE SYNTHASE PUS7L"/>
    <property type="match status" value="1"/>
</dbReference>
<feature type="compositionally biased region" description="Low complexity" evidence="1">
    <location>
        <begin position="487"/>
        <end position="502"/>
    </location>
</feature>
<dbReference type="OrthoDB" id="447290at2759"/>